<dbReference type="Gene3D" id="1.10.3450.40">
    <property type="entry name" value="Signal recognition particle, SRP68 subunit, RNA-binding domain"/>
    <property type="match status" value="1"/>
</dbReference>
<dbReference type="GO" id="GO:0006614">
    <property type="term" value="P:SRP-dependent cotranslational protein targeting to membrane"/>
    <property type="evidence" value="ECO:0007669"/>
    <property type="project" value="InterPro"/>
</dbReference>
<dbReference type="GO" id="GO:0030942">
    <property type="term" value="F:endoplasmic reticulum signal peptide binding"/>
    <property type="evidence" value="ECO:0007669"/>
    <property type="project" value="InterPro"/>
</dbReference>
<keyword evidence="14" id="KW-0812">Transmembrane</keyword>
<dbReference type="GO" id="GO:0005730">
    <property type="term" value="C:nucleolus"/>
    <property type="evidence" value="ECO:0007669"/>
    <property type="project" value="UniProtKB-SubCell"/>
</dbReference>
<dbReference type="GO" id="GO:0005786">
    <property type="term" value="C:signal recognition particle, endoplasmic reticulum targeting"/>
    <property type="evidence" value="ECO:0007669"/>
    <property type="project" value="UniProtKB-KW"/>
</dbReference>
<evidence type="ECO:0000313" key="15">
    <source>
        <dbReference type="Proteomes" id="UP000095280"/>
    </source>
</evidence>
<dbReference type="GO" id="GO:0005047">
    <property type="term" value="F:signal recognition particle binding"/>
    <property type="evidence" value="ECO:0007669"/>
    <property type="project" value="InterPro"/>
</dbReference>
<dbReference type="WBParaSite" id="maker-uti_cns_0006833-snap-gene-0.9-mRNA-1">
    <property type="protein sequence ID" value="maker-uti_cns_0006833-snap-gene-0.9-mRNA-1"/>
    <property type="gene ID" value="maker-uti_cns_0006833-snap-gene-0.9"/>
</dbReference>
<reference evidence="16" key="1">
    <citation type="submission" date="2016-11" db="UniProtKB">
        <authorList>
            <consortium name="WormBaseParasite"/>
        </authorList>
    </citation>
    <scope>IDENTIFICATION</scope>
</reference>
<name>A0A1I8HLE6_9PLAT</name>
<evidence type="ECO:0000256" key="14">
    <source>
        <dbReference type="SAM" id="Phobius"/>
    </source>
</evidence>
<evidence type="ECO:0000256" key="9">
    <source>
        <dbReference type="ARBA" id="ARBA00023242"/>
    </source>
</evidence>
<dbReference type="PANTHER" id="PTHR12860:SF0">
    <property type="entry name" value="SIGNAL RECOGNITION PARTICLE SUBUNIT SRP68"/>
    <property type="match status" value="1"/>
</dbReference>
<dbReference type="InterPro" id="IPR038253">
    <property type="entry name" value="SRP68_N_sf"/>
</dbReference>
<keyword evidence="14" id="KW-0472">Membrane</keyword>
<evidence type="ECO:0000256" key="12">
    <source>
        <dbReference type="ARBA" id="ARBA00083741"/>
    </source>
</evidence>
<sequence>MESAVPDANQTFSLDILATVRDAQQQHGLRHGDYQRYRQYCSRRLARLRKSLKLPAGDRRKVHRKPLTPEAIKFDRCLQIPLFEAERLWAYAMQLKSEANTDQRKKFSQFSKLKKAAQHANLLETLCAAKADAKTKLEAQAYLAAMQGTLLFELEKWPEAGAHLQGAVDLYTSLAGAAHQLPEDAAVYTAKADELRPQLRYCAYNIGDATAVEDLRAMRLRQIGGDDGASDEIDSLLAQTRSDSRAVCEVVWQGETVLVRPPKLRALVAALEELRLEADKAETDEAQISIQESLIKRAGEGVREAQSEPRLQAWVAHTKLRATIRRNLLLAAGSGRKPTELARLYEAVTQTLADLQQLCQAGDRATQAELAAQLALYRAHKCHQLSRAHFAAKRLPECLALLQRCLRYCKQARDARGALTAEEQEAAEELARKAEGDQYSCRAAALLSTEDANVGETDGQFDFAELQAGASSKSTSSSKRQTAVPQLITLPPEFVPTPAKPIFFDLALNHVQCPDLTDKLPREAKGGKAAAASTAAATATPAAQSGGGGGISGFVKGWLSWDKKEARQMSIDQQFQQTSRLIREIEAALQRVEQSPQDAAPTAEREAQCLIDRFCSECDRLDILVGKQPAVRRQQAKLRADQFRYDCQHLQASLRQLQHRRVARENEEREREALLRTSFTPNDSTSVLIDRSLAHNDSLNTANKRVDDMLAQGRSVLDNLGDQRAMLKRAHRGMLGVLNTLGLSGTLMRLIERRGSQDKALFFVGCFVTLLIMFLVWRHYS</sequence>
<dbReference type="InterPro" id="IPR026258">
    <property type="entry name" value="SRP68"/>
</dbReference>
<dbReference type="GO" id="GO:0005783">
    <property type="term" value="C:endoplasmic reticulum"/>
    <property type="evidence" value="ECO:0007669"/>
    <property type="project" value="UniProtKB-SubCell"/>
</dbReference>
<dbReference type="Proteomes" id="UP000095280">
    <property type="component" value="Unplaced"/>
</dbReference>
<accession>A0A1I8HLE6</accession>
<keyword evidence="13" id="KW-0175">Coiled coil</keyword>
<evidence type="ECO:0000256" key="1">
    <source>
        <dbReference type="ARBA" id="ARBA00004240"/>
    </source>
</evidence>
<dbReference type="CDD" id="cd15863">
    <property type="entry name" value="SNARE_GS27"/>
    <property type="match status" value="1"/>
</dbReference>
<keyword evidence="5" id="KW-0963">Cytoplasm</keyword>
<feature type="transmembrane region" description="Helical" evidence="14">
    <location>
        <begin position="760"/>
        <end position="780"/>
    </location>
</feature>
<dbReference type="FunFam" id="1.10.3450.40:FF:000001">
    <property type="entry name" value="Signal recognition particle subunit SRP68"/>
    <property type="match status" value="1"/>
</dbReference>
<comment type="subcellular location">
    <subcellularLocation>
        <location evidence="2">Cytoplasm</location>
    </subcellularLocation>
    <subcellularLocation>
        <location evidence="1">Endoplasmic reticulum</location>
    </subcellularLocation>
    <subcellularLocation>
        <location evidence="3">Nucleus</location>
        <location evidence="3">Nucleolus</location>
    </subcellularLocation>
</comment>
<evidence type="ECO:0000256" key="2">
    <source>
        <dbReference type="ARBA" id="ARBA00004496"/>
    </source>
</evidence>
<keyword evidence="10" id="KW-0687">Ribonucleoprotein</keyword>
<dbReference type="InterPro" id="IPR034652">
    <property type="entry name" value="SRP68-RBD"/>
</dbReference>
<evidence type="ECO:0000256" key="13">
    <source>
        <dbReference type="SAM" id="Coils"/>
    </source>
</evidence>
<feature type="coiled-coil region" evidence="13">
    <location>
        <begin position="264"/>
        <end position="291"/>
    </location>
</feature>
<evidence type="ECO:0000256" key="6">
    <source>
        <dbReference type="ARBA" id="ARBA00022824"/>
    </source>
</evidence>
<comment type="similarity">
    <text evidence="4">Belongs to the SRP68 family.</text>
</comment>
<evidence type="ECO:0000256" key="11">
    <source>
        <dbReference type="ARBA" id="ARBA00029498"/>
    </source>
</evidence>
<dbReference type="Pfam" id="PF12352">
    <property type="entry name" value="V-SNARE_C"/>
    <property type="match status" value="1"/>
</dbReference>
<evidence type="ECO:0000256" key="5">
    <source>
        <dbReference type="ARBA" id="ARBA00022490"/>
    </source>
</evidence>
<proteinExistence type="inferred from homology"/>
<keyword evidence="15" id="KW-1185">Reference proteome</keyword>
<dbReference type="Pfam" id="PF16969">
    <property type="entry name" value="SRP68"/>
    <property type="match status" value="2"/>
</dbReference>
<evidence type="ECO:0000256" key="7">
    <source>
        <dbReference type="ARBA" id="ARBA00022884"/>
    </source>
</evidence>
<dbReference type="CDD" id="cd15481">
    <property type="entry name" value="SRP68-RBD"/>
    <property type="match status" value="1"/>
</dbReference>
<evidence type="ECO:0000256" key="3">
    <source>
        <dbReference type="ARBA" id="ARBA00004604"/>
    </source>
</evidence>
<dbReference type="AlphaFoldDB" id="A0A1I8HLE6"/>
<keyword evidence="6" id="KW-0256">Endoplasmic reticulum</keyword>
<dbReference type="GO" id="GO:0005829">
    <property type="term" value="C:cytosol"/>
    <property type="evidence" value="ECO:0007669"/>
    <property type="project" value="UniProtKB-ARBA"/>
</dbReference>
<evidence type="ECO:0000313" key="16">
    <source>
        <dbReference type="WBParaSite" id="maker-uti_cns_0006833-snap-gene-0.9-mRNA-1"/>
    </source>
</evidence>
<dbReference type="PANTHER" id="PTHR12860">
    <property type="entry name" value="SIGNAL RECOGNITION PARTICLE 68 KDA PROTEIN"/>
    <property type="match status" value="1"/>
</dbReference>
<evidence type="ECO:0000256" key="10">
    <source>
        <dbReference type="ARBA" id="ARBA00023274"/>
    </source>
</evidence>
<protein>
    <recommendedName>
        <fullName evidence="11">Signal recognition particle subunit SRP68</fullName>
    </recommendedName>
    <alternativeName>
        <fullName evidence="12">Signal recognition particle 68 kDa protein</fullName>
    </alternativeName>
</protein>
<dbReference type="GO" id="GO:0008312">
    <property type="term" value="F:7S RNA binding"/>
    <property type="evidence" value="ECO:0007669"/>
    <property type="project" value="InterPro"/>
</dbReference>
<keyword evidence="14" id="KW-1133">Transmembrane helix</keyword>
<keyword evidence="9" id="KW-0539">Nucleus</keyword>
<evidence type="ECO:0000256" key="4">
    <source>
        <dbReference type="ARBA" id="ARBA00009352"/>
    </source>
</evidence>
<organism evidence="15 16">
    <name type="scientific">Macrostomum lignano</name>
    <dbReference type="NCBI Taxonomy" id="282301"/>
    <lineage>
        <taxon>Eukaryota</taxon>
        <taxon>Metazoa</taxon>
        <taxon>Spiralia</taxon>
        <taxon>Lophotrochozoa</taxon>
        <taxon>Platyhelminthes</taxon>
        <taxon>Rhabditophora</taxon>
        <taxon>Macrostomorpha</taxon>
        <taxon>Macrostomida</taxon>
        <taxon>Macrostomidae</taxon>
        <taxon>Macrostomum</taxon>
    </lineage>
</organism>
<keyword evidence="7" id="KW-0694">RNA-binding</keyword>
<keyword evidence="8" id="KW-0733">Signal recognition particle</keyword>
<evidence type="ECO:0000256" key="8">
    <source>
        <dbReference type="ARBA" id="ARBA00023135"/>
    </source>
</evidence>